<evidence type="ECO:0000259" key="9">
    <source>
        <dbReference type="PROSITE" id="PS51004"/>
    </source>
</evidence>
<dbReference type="PROSITE" id="PS51004">
    <property type="entry name" value="SEMA"/>
    <property type="match status" value="1"/>
</dbReference>
<keyword evidence="5" id="KW-0325">Glycoprotein</keyword>
<keyword evidence="8" id="KW-1133">Transmembrane helix</keyword>
<evidence type="ECO:0000313" key="11">
    <source>
        <dbReference type="Proteomes" id="UP000594260"/>
    </source>
</evidence>
<keyword evidence="4" id="KW-1015">Disulfide bond</keyword>
<dbReference type="RefSeq" id="XP_022670104.1">
    <property type="nucleotide sequence ID" value="XM_022814369.1"/>
</dbReference>
<dbReference type="PANTHER" id="PTHR11036:SF127">
    <property type="entry name" value="SEMAPHORIN-1A"/>
    <property type="match status" value="1"/>
</dbReference>
<dbReference type="GO" id="GO:0007411">
    <property type="term" value="P:axon guidance"/>
    <property type="evidence" value="ECO:0007669"/>
    <property type="project" value="TreeGrafter"/>
</dbReference>
<dbReference type="FunCoup" id="A0A7M7KST1">
    <property type="interactions" value="107"/>
</dbReference>
<accession>A0A7M7KST1</accession>
<proteinExistence type="predicted"/>
<dbReference type="AlphaFoldDB" id="A0A7M7KST1"/>
<reference evidence="10" key="1">
    <citation type="submission" date="2021-01" db="UniProtKB">
        <authorList>
            <consortium name="EnsemblMetazoa"/>
        </authorList>
    </citation>
    <scope>IDENTIFICATION</scope>
</reference>
<evidence type="ECO:0000256" key="5">
    <source>
        <dbReference type="ARBA" id="ARBA00023180"/>
    </source>
</evidence>
<dbReference type="InterPro" id="IPR027231">
    <property type="entry name" value="Semaphorin"/>
</dbReference>
<dbReference type="GO" id="GO:0030215">
    <property type="term" value="F:semaphorin receptor binding"/>
    <property type="evidence" value="ECO:0007669"/>
    <property type="project" value="InterPro"/>
</dbReference>
<evidence type="ECO:0000313" key="10">
    <source>
        <dbReference type="EnsemblMetazoa" id="XP_022670105"/>
    </source>
</evidence>
<keyword evidence="11" id="KW-1185">Reference proteome</keyword>
<dbReference type="SUPFAM" id="SSF103575">
    <property type="entry name" value="Plexin repeat"/>
    <property type="match status" value="1"/>
</dbReference>
<dbReference type="PANTHER" id="PTHR11036">
    <property type="entry name" value="SEMAPHORIN"/>
    <property type="match status" value="1"/>
</dbReference>
<evidence type="ECO:0000256" key="6">
    <source>
        <dbReference type="PROSITE-ProRule" id="PRU00352"/>
    </source>
</evidence>
<sequence>MLFSTTTCAGIHRSSTVMTSSQSLTTFSVKLFASLFIMTLAIMSRGNLGEAAWQENLQPRIRINRLPPDRAVSFRSEQSADHFRLLDYDDESLLIGARNFVYNVSSVSLSVQQRIEWRPSENDTKRCRLYCKQEDECHNYIRIIVRKSDDRLLICGTNAYKPKCREYVIMSKQTLTLSPKAETPLNKRHLFDVEFKVAEEMPGEGLCPYDANHNSTYTFADGDLYTGTVGQFSGADPLIYRTPLRTVKFDPRHLNAPQFVSSMHLGQFVYFFFRENAVEFINCGKAVYSRVARVCTNDQGGPHVFKNKFTSFLKARLNCSMPGDIPFYFNELQSTSAVVHGSYVGKPARLIYSVFTTGLNSILGSAVCAFRLEDIEATFNGPFKGQDGKNSNWLRVVDSKVPEPRPGTCVNESQIPDETLNFIASHPLMDEAVPSYWGRPVVVRTGFTYRYTYIAVDPQVEAVNGNTYDVLFIGTDHGHVLKVVNLAWLSIRQADDGKPIESVIVEDVDVFGKSAAFLNSSTASTFRSEPVAVTNLVVRRSQNEQQLIIVSDNRVQGIPLYHCDLAKTCSQCVQLQDPYCAWSPKKGECTHNWQADTGSIQSIEHGKDNRCSNTLNILNLETLSDRTSSVHRPVDTLSDHTSSVRRPVETLNDRTSSMHHPEETLSDRTYSVHHPVETLSDRTSSVHRPVETLSDRTFSVHRPVETLNDYTSTVDRASPTDTASALLRPPIDFLNKTSVKPLIRSKLPNDAKLNVPLIKEAYLNKAYREITMVIACVLSIVLSLLAGFVIGFLVGRSLYQKDNTSAWKKRYVKVDRMAGLISPDLTMGGTYAEGHCEPAYALTPGMNRSGLRPCTLALKRNEKLCNHPSGRSKGNLDNSFLDMNNSENSITLHKAKRIYL</sequence>
<dbReference type="RefSeq" id="XP_022670106.1">
    <property type="nucleotide sequence ID" value="XM_022814371.1"/>
</dbReference>
<comment type="subcellular location">
    <subcellularLocation>
        <location evidence="1">Membrane</location>
    </subcellularLocation>
</comment>
<dbReference type="Pfam" id="PF01403">
    <property type="entry name" value="Sema"/>
    <property type="match status" value="1"/>
</dbReference>
<dbReference type="SUPFAM" id="SSF101912">
    <property type="entry name" value="Sema domain"/>
    <property type="match status" value="1"/>
</dbReference>
<dbReference type="SMART" id="SM00630">
    <property type="entry name" value="Sema"/>
    <property type="match status" value="1"/>
</dbReference>
<keyword evidence="3 8" id="KW-0472">Membrane</keyword>
<dbReference type="EnsemblMetazoa" id="XM_022814370">
    <property type="protein sequence ID" value="XP_022670105"/>
    <property type="gene ID" value="LOC111253993"/>
</dbReference>
<dbReference type="GO" id="GO:0071526">
    <property type="term" value="P:semaphorin-plexin signaling pathway"/>
    <property type="evidence" value="ECO:0007669"/>
    <property type="project" value="TreeGrafter"/>
</dbReference>
<dbReference type="EnsemblMetazoa" id="XM_022814371">
    <property type="protein sequence ID" value="XP_022670106"/>
    <property type="gene ID" value="LOC111253993"/>
</dbReference>
<dbReference type="Pfam" id="PF01437">
    <property type="entry name" value="PSI"/>
    <property type="match status" value="1"/>
</dbReference>
<dbReference type="GeneID" id="111253993"/>
<dbReference type="Proteomes" id="UP000594260">
    <property type="component" value="Unplaced"/>
</dbReference>
<dbReference type="Gene3D" id="3.30.1680.10">
    <property type="entry name" value="ligand-binding face of the semaphorins, domain 2"/>
    <property type="match status" value="1"/>
</dbReference>
<evidence type="ECO:0000256" key="1">
    <source>
        <dbReference type="ARBA" id="ARBA00004370"/>
    </source>
</evidence>
<dbReference type="GO" id="GO:0030335">
    <property type="term" value="P:positive regulation of cell migration"/>
    <property type="evidence" value="ECO:0007669"/>
    <property type="project" value="TreeGrafter"/>
</dbReference>
<dbReference type="SMART" id="SM00423">
    <property type="entry name" value="PSI"/>
    <property type="match status" value="1"/>
</dbReference>
<evidence type="ECO:0000256" key="7">
    <source>
        <dbReference type="SAM" id="MobiDB-lite"/>
    </source>
</evidence>
<dbReference type="InterPro" id="IPR002165">
    <property type="entry name" value="Plexin_repeat"/>
</dbReference>
<dbReference type="RefSeq" id="XP_022670105.1">
    <property type="nucleotide sequence ID" value="XM_022814370.1"/>
</dbReference>
<dbReference type="FunFam" id="2.130.10.10:FF:000346">
    <property type="entry name" value="Sema-1a, isoform D"/>
    <property type="match status" value="1"/>
</dbReference>
<dbReference type="InterPro" id="IPR036352">
    <property type="entry name" value="Semap_dom_sf"/>
</dbReference>
<name>A0A7M7KST1_VARDE</name>
<comment type="caution">
    <text evidence="6">Lacks conserved residue(s) required for the propagation of feature annotation.</text>
</comment>
<evidence type="ECO:0000256" key="3">
    <source>
        <dbReference type="ARBA" id="ARBA00023136"/>
    </source>
</evidence>
<dbReference type="EnsemblMetazoa" id="XM_022814369">
    <property type="protein sequence ID" value="XP_022670104"/>
    <property type="gene ID" value="LOC111253993"/>
</dbReference>
<feature type="domain" description="Sema" evidence="9">
    <location>
        <begin position="60"/>
        <end position="560"/>
    </location>
</feature>
<dbReference type="OrthoDB" id="9988752at2759"/>
<dbReference type="InterPro" id="IPR015943">
    <property type="entry name" value="WD40/YVTN_repeat-like_dom_sf"/>
</dbReference>
<evidence type="ECO:0000256" key="8">
    <source>
        <dbReference type="SAM" id="Phobius"/>
    </source>
</evidence>
<feature type="region of interest" description="Disordered" evidence="7">
    <location>
        <begin position="631"/>
        <end position="663"/>
    </location>
</feature>
<dbReference type="Gene3D" id="2.130.10.10">
    <property type="entry name" value="YVTN repeat-like/Quinoprotein amine dehydrogenase"/>
    <property type="match status" value="1"/>
</dbReference>
<keyword evidence="2" id="KW-0524">Neurogenesis</keyword>
<dbReference type="InterPro" id="IPR016201">
    <property type="entry name" value="PSI"/>
</dbReference>
<evidence type="ECO:0000256" key="2">
    <source>
        <dbReference type="ARBA" id="ARBA00022902"/>
    </source>
</evidence>
<evidence type="ECO:0000256" key="4">
    <source>
        <dbReference type="ARBA" id="ARBA00023157"/>
    </source>
</evidence>
<dbReference type="KEGG" id="vde:111253993"/>
<dbReference type="GO" id="GO:0005886">
    <property type="term" value="C:plasma membrane"/>
    <property type="evidence" value="ECO:0007669"/>
    <property type="project" value="TreeGrafter"/>
</dbReference>
<keyword evidence="8" id="KW-0812">Transmembrane</keyword>
<feature type="transmembrane region" description="Helical" evidence="8">
    <location>
        <begin position="772"/>
        <end position="794"/>
    </location>
</feature>
<dbReference type="GO" id="GO:0045499">
    <property type="term" value="F:chemorepellent activity"/>
    <property type="evidence" value="ECO:0007669"/>
    <property type="project" value="TreeGrafter"/>
</dbReference>
<dbReference type="InParanoid" id="A0A7M7KST1"/>
<dbReference type="InterPro" id="IPR001627">
    <property type="entry name" value="Semap_dom"/>
</dbReference>
<protein>
    <recommendedName>
        <fullName evidence="9">Sema domain-containing protein</fullName>
    </recommendedName>
</protein>
<organism evidence="10 11">
    <name type="scientific">Varroa destructor</name>
    <name type="common">Honeybee mite</name>
    <dbReference type="NCBI Taxonomy" id="109461"/>
    <lineage>
        <taxon>Eukaryota</taxon>
        <taxon>Metazoa</taxon>
        <taxon>Ecdysozoa</taxon>
        <taxon>Arthropoda</taxon>
        <taxon>Chelicerata</taxon>
        <taxon>Arachnida</taxon>
        <taxon>Acari</taxon>
        <taxon>Parasitiformes</taxon>
        <taxon>Mesostigmata</taxon>
        <taxon>Gamasina</taxon>
        <taxon>Dermanyssoidea</taxon>
        <taxon>Varroidae</taxon>
        <taxon>Varroa</taxon>
    </lineage>
</organism>